<keyword evidence="2" id="KW-1185">Reference proteome</keyword>
<reference evidence="2" key="1">
    <citation type="journal article" date="2019" name="Int. J. Syst. Evol. Microbiol.">
        <title>The Global Catalogue of Microorganisms (GCM) 10K type strain sequencing project: providing services to taxonomists for standard genome sequencing and annotation.</title>
        <authorList>
            <consortium name="The Broad Institute Genomics Platform"/>
            <consortium name="The Broad Institute Genome Sequencing Center for Infectious Disease"/>
            <person name="Wu L."/>
            <person name="Ma J."/>
        </authorList>
    </citation>
    <scope>NUCLEOTIDE SEQUENCE [LARGE SCALE GENOMIC DNA]</scope>
    <source>
        <strain evidence="2">CCM 8391</strain>
    </source>
</reference>
<gene>
    <name evidence="1" type="ORF">ACFQE5_11575</name>
</gene>
<evidence type="ECO:0000313" key="2">
    <source>
        <dbReference type="Proteomes" id="UP001596302"/>
    </source>
</evidence>
<sequence length="234" mass="24844">MRRTVWLPVALAAGLLVLGVGGWIAWQNVRGGSFTDEFPVDRGALSATGRNPYFVLEPGYQLAYEGGTERLVITVLEATEPVDGVVTRVVEERETVGGTLVEVSRNFFAIDPRTLDVYYFGEDVDDYANGQVVGHQGSWRSGVGGARFGLMMPGEPSAGAKYHQEVAPGVAQDRAEIISTTDTVQTPVGTLTAVVTVQETSPLEPLTSAAKQYAPGIGMVRDGGLALVRYGPAG</sequence>
<protein>
    <submittedName>
        <fullName evidence="1">Uncharacterized protein</fullName>
    </submittedName>
</protein>
<dbReference type="RefSeq" id="WP_379584865.1">
    <property type="nucleotide sequence ID" value="NZ_JBHSQW010000025.1"/>
</dbReference>
<dbReference type="Proteomes" id="UP001596302">
    <property type="component" value="Unassembled WGS sequence"/>
</dbReference>
<dbReference type="EMBL" id="JBHSQW010000025">
    <property type="protein sequence ID" value="MFC5994848.1"/>
    <property type="molecule type" value="Genomic_DNA"/>
</dbReference>
<organism evidence="1 2">
    <name type="scientific">Pseudonocardia hispaniensis</name>
    <dbReference type="NCBI Taxonomy" id="904933"/>
    <lineage>
        <taxon>Bacteria</taxon>
        <taxon>Bacillati</taxon>
        <taxon>Actinomycetota</taxon>
        <taxon>Actinomycetes</taxon>
        <taxon>Pseudonocardiales</taxon>
        <taxon>Pseudonocardiaceae</taxon>
        <taxon>Pseudonocardia</taxon>
    </lineage>
</organism>
<proteinExistence type="predicted"/>
<evidence type="ECO:0000313" key="1">
    <source>
        <dbReference type="EMBL" id="MFC5994848.1"/>
    </source>
</evidence>
<comment type="caution">
    <text evidence="1">The sequence shown here is derived from an EMBL/GenBank/DDBJ whole genome shotgun (WGS) entry which is preliminary data.</text>
</comment>
<name>A0ABW1J1Y7_9PSEU</name>
<accession>A0ABW1J1Y7</accession>